<dbReference type="EMBL" id="FO117623">
    <property type="protein sequence ID" value="CCG03648.1"/>
    <property type="molecule type" value="Genomic_DNA"/>
</dbReference>
<organism evidence="2 3">
    <name type="scientific">Blastococcus saxobsidens (strain DD2)</name>
    <dbReference type="NCBI Taxonomy" id="1146883"/>
    <lineage>
        <taxon>Bacteria</taxon>
        <taxon>Bacillati</taxon>
        <taxon>Actinomycetota</taxon>
        <taxon>Actinomycetes</taxon>
        <taxon>Geodermatophilales</taxon>
        <taxon>Geodermatophilaceae</taxon>
        <taxon>Blastococcus</taxon>
    </lineage>
</organism>
<accession>H6RKN2</accession>
<dbReference type="STRING" id="1146883.BLASA_2776"/>
<dbReference type="HOGENOM" id="CLU_2520993_0_0_11"/>
<keyword evidence="3" id="KW-1185">Reference proteome</keyword>
<dbReference type="KEGG" id="bsd:BLASA_2776"/>
<proteinExistence type="predicted"/>
<dbReference type="Proteomes" id="UP000007517">
    <property type="component" value="Chromosome"/>
</dbReference>
<sequence>MNGAAARPAPVTSGEGDPDMIDDGCGYASPFDPRRQTPWDSCPGSSSSTCSSDCSAVSAAVAASSSIGPGRVPACCGHPAGAGW</sequence>
<name>H6RKN2_BLASD</name>
<feature type="region of interest" description="Disordered" evidence="1">
    <location>
        <begin position="1"/>
        <end position="51"/>
    </location>
</feature>
<evidence type="ECO:0000256" key="1">
    <source>
        <dbReference type="SAM" id="MobiDB-lite"/>
    </source>
</evidence>
<reference evidence="2 3" key="1">
    <citation type="journal article" date="2012" name="J. Bacteriol.">
        <title>Genome Sequence of Blastococcus saxobsidens DD2, a Stone-Inhabiting Bacterium.</title>
        <authorList>
            <person name="Chouaia B."/>
            <person name="Crotti E."/>
            <person name="Brusetti L."/>
            <person name="Daffonchio D."/>
            <person name="Essoussi I."/>
            <person name="Nouioui I."/>
            <person name="Sbissi I."/>
            <person name="Ghodhbane-Gtari F."/>
            <person name="Gtari M."/>
            <person name="Vacherie B."/>
            <person name="Barbe V."/>
            <person name="Medigue C."/>
            <person name="Gury J."/>
            <person name="Pujic P."/>
            <person name="Normand P."/>
        </authorList>
    </citation>
    <scope>NUCLEOTIDE SEQUENCE [LARGE SCALE GENOMIC DNA]</scope>
    <source>
        <strain evidence="2 3">DD2</strain>
    </source>
</reference>
<dbReference type="AlphaFoldDB" id="H6RKN2"/>
<gene>
    <name evidence="2" type="ordered locus">BLASA_2776</name>
</gene>
<evidence type="ECO:0000313" key="3">
    <source>
        <dbReference type="Proteomes" id="UP000007517"/>
    </source>
</evidence>
<evidence type="ECO:0000313" key="2">
    <source>
        <dbReference type="EMBL" id="CCG03648.1"/>
    </source>
</evidence>
<protein>
    <submittedName>
        <fullName evidence="2">Uncharacterized protein</fullName>
    </submittedName>
</protein>
<reference evidence="3" key="2">
    <citation type="submission" date="2012-02" db="EMBL/GenBank/DDBJ databases">
        <title>Complete genome sequence of Blastococcus saxobsidens strain DD2.</title>
        <authorList>
            <person name="Genoscope."/>
        </authorList>
    </citation>
    <scope>NUCLEOTIDE SEQUENCE [LARGE SCALE GENOMIC DNA]</scope>
    <source>
        <strain evidence="3">DD2</strain>
    </source>
</reference>